<keyword evidence="1" id="KW-0812">Transmembrane</keyword>
<protein>
    <recommendedName>
        <fullName evidence="2">Double-GTPase 2 domain-containing protein</fullName>
    </recommendedName>
</protein>
<feature type="transmembrane region" description="Helical" evidence="1">
    <location>
        <begin position="29"/>
        <end position="54"/>
    </location>
</feature>
<comment type="caution">
    <text evidence="3">The sequence shown here is derived from an EMBL/GenBank/DDBJ whole genome shotgun (WGS) entry which is preliminary data.</text>
</comment>
<dbReference type="InterPro" id="IPR045528">
    <property type="entry name" value="DO-GTPase2"/>
</dbReference>
<evidence type="ECO:0000259" key="2">
    <source>
        <dbReference type="Pfam" id="PF19993"/>
    </source>
</evidence>
<evidence type="ECO:0000256" key="1">
    <source>
        <dbReference type="SAM" id="Phobius"/>
    </source>
</evidence>
<keyword evidence="1" id="KW-1133">Transmembrane helix</keyword>
<name>A0A5B2XDW8_9PSEU</name>
<reference evidence="3 4" key="1">
    <citation type="submission" date="2019-09" db="EMBL/GenBank/DDBJ databases">
        <title>Goodfellowia gen. nov., a new genus of the Pseudonocardineae related to Actinoalloteichus, containing Goodfellowia coeruleoviolacea gen. nov., comb. nov. gen. nov., comb. nov.</title>
        <authorList>
            <person name="Labeda D."/>
        </authorList>
    </citation>
    <scope>NUCLEOTIDE SEQUENCE [LARGE SCALE GENOMIC DNA]</scope>
    <source>
        <strain evidence="3 4">AN110305</strain>
    </source>
</reference>
<feature type="domain" description="Double-GTPase 2" evidence="2">
    <location>
        <begin position="280"/>
        <end position="479"/>
    </location>
</feature>
<sequence length="557" mass="59643">MGYLIILVAALVAGWFVLSASLYLAGLVLVVAGAAGLGIGIVQFATAAFAGFAADAPIAHLRMEPPTEGEGERDPVYRSYYAGPVLLDHWRTVDQSVRRMWSTVVVGDGEKAYGTDRPSLVSRAWSVPGRYGSTYWKLLVFLPALAAVAGLVGGVVGAIALMAATSVVFVTLLGCLVLSTLATVGVAWSMELCVLFVRGITIECPQCNVRATRPVYRCPECQATHRRLMPGLAGVLRHTCRCRNILPTLLAFGKAKLPAQCAECHTQLPIKGLTAPTFHVPVIAGPAAGKSVYMHTAVTRLMVRGAENGEGFEFADERAKAAFDRNITLGVSDDPTKITKTTTARPRAYNVYVGREGSLGRRLLYLYDPAGETAESVDRLAEAHFLQFTKGIVFVIDPFSLRAVRSLIDRAVLRQVNASNTDAKPVLERFVESLRERLSTGRSPRLNIAVAVVLTKADALLDSSDVDHPYAGLPAATNSALRAERNAAVRTWLSKVGGRSDLVSSLDNHFASVSYFVVSYQDAKAVSARSSPSTLGQVSNDDPAAPLVWLLTGKAAT</sequence>
<organism evidence="3 4">
    <name type="scientific">Solihabitans fulvus</name>
    <dbReference type="NCBI Taxonomy" id="1892852"/>
    <lineage>
        <taxon>Bacteria</taxon>
        <taxon>Bacillati</taxon>
        <taxon>Actinomycetota</taxon>
        <taxon>Actinomycetes</taxon>
        <taxon>Pseudonocardiales</taxon>
        <taxon>Pseudonocardiaceae</taxon>
        <taxon>Solihabitans</taxon>
    </lineage>
</organism>
<gene>
    <name evidence="3" type="ORF">F0L68_17740</name>
</gene>
<evidence type="ECO:0000313" key="4">
    <source>
        <dbReference type="Proteomes" id="UP000323454"/>
    </source>
</evidence>
<reference evidence="3 4" key="2">
    <citation type="submission" date="2019-09" db="EMBL/GenBank/DDBJ databases">
        <authorList>
            <person name="Jin C."/>
        </authorList>
    </citation>
    <scope>NUCLEOTIDE SEQUENCE [LARGE SCALE GENOMIC DNA]</scope>
    <source>
        <strain evidence="3 4">AN110305</strain>
    </source>
</reference>
<keyword evidence="1" id="KW-0472">Membrane</keyword>
<dbReference type="Pfam" id="PF19993">
    <property type="entry name" value="DO-GTPase2"/>
    <property type="match status" value="1"/>
</dbReference>
<dbReference type="Proteomes" id="UP000323454">
    <property type="component" value="Unassembled WGS sequence"/>
</dbReference>
<dbReference type="AlphaFoldDB" id="A0A5B2XDW8"/>
<dbReference type="OrthoDB" id="2990125at2"/>
<feature type="transmembrane region" description="Helical" evidence="1">
    <location>
        <begin position="167"/>
        <end position="188"/>
    </location>
</feature>
<evidence type="ECO:0000313" key="3">
    <source>
        <dbReference type="EMBL" id="KAA2261295.1"/>
    </source>
</evidence>
<dbReference type="RefSeq" id="WP_149850698.1">
    <property type="nucleotide sequence ID" value="NZ_VUOB01000029.1"/>
</dbReference>
<proteinExistence type="predicted"/>
<accession>A0A5B2XDW8</accession>
<keyword evidence="4" id="KW-1185">Reference proteome</keyword>
<dbReference type="EMBL" id="VUOB01000029">
    <property type="protein sequence ID" value="KAA2261295.1"/>
    <property type="molecule type" value="Genomic_DNA"/>
</dbReference>
<feature type="transmembrane region" description="Helical" evidence="1">
    <location>
        <begin position="138"/>
        <end position="161"/>
    </location>
</feature>